<dbReference type="PANTHER" id="PTHR22990:SF15">
    <property type="entry name" value="F-BOX ONLY PROTEIN 10"/>
    <property type="match status" value="1"/>
</dbReference>
<dbReference type="InterPro" id="IPR012334">
    <property type="entry name" value="Pectin_lyas_fold"/>
</dbReference>
<feature type="region of interest" description="Disordered" evidence="2">
    <location>
        <begin position="829"/>
        <end position="891"/>
    </location>
</feature>
<dbReference type="AlphaFoldDB" id="A0A7G2CN12"/>
<dbReference type="InterPro" id="IPR007742">
    <property type="entry name" value="NosD_dom"/>
</dbReference>
<dbReference type="VEuPathDB" id="TriTrypDB:ADEAN_000797900"/>
<evidence type="ECO:0000259" key="3">
    <source>
        <dbReference type="Pfam" id="PF05048"/>
    </source>
</evidence>
<feature type="region of interest" description="Disordered" evidence="2">
    <location>
        <begin position="789"/>
        <end position="810"/>
    </location>
</feature>
<dbReference type="EMBL" id="LR877161">
    <property type="protein sequence ID" value="CAD2220457.1"/>
    <property type="molecule type" value="Genomic_DNA"/>
</dbReference>
<feature type="domain" description="Periplasmic copper-binding protein NosD beta helix" evidence="3">
    <location>
        <begin position="113"/>
        <end position="235"/>
    </location>
</feature>
<name>A0A7G2CN12_9TRYP</name>
<keyword evidence="6" id="KW-1185">Reference proteome</keyword>
<keyword evidence="1" id="KW-0677">Repeat</keyword>
<proteinExistence type="predicted"/>
<protein>
    <submittedName>
        <fullName evidence="5">Right handed beta helix region/Periplasmic copper-binding protein (NosD), putative</fullName>
    </submittedName>
</protein>
<evidence type="ECO:0000313" key="5">
    <source>
        <dbReference type="EMBL" id="CAD2220457.1"/>
    </source>
</evidence>
<feature type="domain" description="Right handed beta helix" evidence="4">
    <location>
        <begin position="523"/>
        <end position="687"/>
    </location>
</feature>
<dbReference type="InterPro" id="IPR051550">
    <property type="entry name" value="SCF-Subunits/Alg-Epimerases"/>
</dbReference>
<dbReference type="InterPro" id="IPR039448">
    <property type="entry name" value="Beta_helix"/>
</dbReference>
<dbReference type="Gene3D" id="2.160.20.10">
    <property type="entry name" value="Single-stranded right-handed beta-helix, Pectin lyase-like"/>
    <property type="match status" value="3"/>
</dbReference>
<accession>A0A7G2CN12</accession>
<evidence type="ECO:0000256" key="1">
    <source>
        <dbReference type="ARBA" id="ARBA00022737"/>
    </source>
</evidence>
<dbReference type="Pfam" id="PF13229">
    <property type="entry name" value="Beta_helix"/>
    <property type="match status" value="3"/>
</dbReference>
<dbReference type="InterPro" id="IPR011050">
    <property type="entry name" value="Pectin_lyase_fold/virulence"/>
</dbReference>
<dbReference type="Pfam" id="PF05048">
    <property type="entry name" value="NosD"/>
    <property type="match status" value="1"/>
</dbReference>
<feature type="domain" description="Right handed beta helix" evidence="4">
    <location>
        <begin position="239"/>
        <end position="386"/>
    </location>
</feature>
<evidence type="ECO:0000313" key="6">
    <source>
        <dbReference type="Proteomes" id="UP000515908"/>
    </source>
</evidence>
<dbReference type="InterPro" id="IPR006626">
    <property type="entry name" value="PbH1"/>
</dbReference>
<evidence type="ECO:0000259" key="4">
    <source>
        <dbReference type="Pfam" id="PF13229"/>
    </source>
</evidence>
<organism evidence="5 6">
    <name type="scientific">Angomonas deanei</name>
    <dbReference type="NCBI Taxonomy" id="59799"/>
    <lineage>
        <taxon>Eukaryota</taxon>
        <taxon>Discoba</taxon>
        <taxon>Euglenozoa</taxon>
        <taxon>Kinetoplastea</taxon>
        <taxon>Metakinetoplastina</taxon>
        <taxon>Trypanosomatida</taxon>
        <taxon>Trypanosomatidae</taxon>
        <taxon>Strigomonadinae</taxon>
        <taxon>Angomonas</taxon>
    </lineage>
</organism>
<reference evidence="5 6" key="1">
    <citation type="submission" date="2020-08" db="EMBL/GenBank/DDBJ databases">
        <authorList>
            <person name="Newling K."/>
            <person name="Davey J."/>
            <person name="Forrester S."/>
        </authorList>
    </citation>
    <scope>NUCLEOTIDE SEQUENCE [LARGE SCALE GENOMIC DNA]</scope>
    <source>
        <strain evidence="6">Crithidia deanei Carvalho (ATCC PRA-265)</strain>
    </source>
</reference>
<dbReference type="PANTHER" id="PTHR22990">
    <property type="entry name" value="F-BOX ONLY PROTEIN"/>
    <property type="match status" value="1"/>
</dbReference>
<dbReference type="SMART" id="SM00710">
    <property type="entry name" value="PbH1"/>
    <property type="match status" value="15"/>
</dbReference>
<gene>
    <name evidence="5" type="ORF">ADEAN_000797900</name>
</gene>
<feature type="domain" description="Right handed beta helix" evidence="4">
    <location>
        <begin position="6"/>
        <end position="95"/>
    </location>
</feature>
<evidence type="ECO:0000256" key="2">
    <source>
        <dbReference type="SAM" id="MobiDB-lite"/>
    </source>
</evidence>
<dbReference type="SUPFAM" id="SSF51126">
    <property type="entry name" value="Pectin lyase-like"/>
    <property type="match status" value="4"/>
</dbReference>
<sequence>MTEHLAGYGVLANSNASGQFSNCLFDSNQHAARLGLGARTVFRRCRFFRQAGEAILLGDRCKGDIVNCIFKDTRSIHLRVVGPGTTPKIEGNDFSTETPFTAILCEDRCAPQIMGNKLSFIQNSAIVVQEKAQPEIAKNTFDRCKSGVLISSESKGKMGGNSFTTMSEFAFKITGYDTKPVIDENSILGGKAVGILVHGYGAAPTVKYNSLDENVVGLRLQEGAEGEFTHNTFRRHDTAIHVDDCGGYFTGNNIYDSTEAGIKVLGSHAMPYFVRNTVQSGKKTGLWITGGQGRFTCNAISLNGTSGGLLEGAATQFVFVANEFHNNGGCGLAVTGGGTPQLYCNVFTENKRGGVEVSDKQTAPVLEGNYFKHNFRHGILFRSGAAGKMQTSVFTATQEGPAVVVDDEAEPSFEDLVLFNNGSGGLLVKPGGTCTALRCLFVRNVGEAACTVKGNETTITKLTGCVFVENSCSLLAAAATNTELTACAFLGQHSDGPAVTVTKDASPSFTHCLFALAKCGLASTGHARLKRSIFYDCNTGAELQDGGTSLFECEVLAGGTGVNITGGLPSLMGSLFASCTKSGITVSGGAPSISECGVLRCAKGLTLDGSAEGSVENNRIFWNQENILVNDNAATEIRNNLIYDAVSIGVHVRNGAPKLMNNVIFDNLYAGVAVDGATGGKLEGNDIYFPRDDGALVVKDKGDTKKVFSTASNTLRNGISPPGCAQYKTLAERQQQYKAVENEKEKSYANYVDLRKLIDETTAFTLLRVTEMASRSVASSHKVQWLLKDGKDDDADGSPLSPTNGGKEAVDHHLEPFASRWDKLSVRVERGGPAGEGAGESTAATSGRLLPFLPAGEPPSRGVVHQLPPGHHRHRRVGERTAPDQQKYHSV</sequence>
<dbReference type="Proteomes" id="UP000515908">
    <property type="component" value="Chromosome 17"/>
</dbReference>